<keyword evidence="1" id="KW-0805">Transcription regulation</keyword>
<dbReference type="InterPro" id="IPR051677">
    <property type="entry name" value="AfsR-DnrI-RedD_regulator"/>
</dbReference>
<dbReference type="Proteomes" id="UP000306740">
    <property type="component" value="Unassembled WGS sequence"/>
</dbReference>
<comment type="caution">
    <text evidence="4">The sequence shown here is derived from an EMBL/GenBank/DDBJ whole genome shotgun (WGS) entry which is preliminary data.</text>
</comment>
<evidence type="ECO:0000313" key="4">
    <source>
        <dbReference type="EMBL" id="TNC42440.1"/>
    </source>
</evidence>
<dbReference type="SUPFAM" id="SSF48452">
    <property type="entry name" value="TPR-like"/>
    <property type="match status" value="1"/>
</dbReference>
<name>A0A5C4MHV9_9ACTN</name>
<dbReference type="Pfam" id="PF03704">
    <property type="entry name" value="BTAD"/>
    <property type="match status" value="1"/>
</dbReference>
<dbReference type="InterPro" id="IPR036388">
    <property type="entry name" value="WH-like_DNA-bd_sf"/>
</dbReference>
<dbReference type="InterPro" id="IPR016032">
    <property type="entry name" value="Sig_transdc_resp-reg_C-effctor"/>
</dbReference>
<dbReference type="InterPro" id="IPR011990">
    <property type="entry name" value="TPR-like_helical_dom_sf"/>
</dbReference>
<sequence length="248" mass="27866">MVSASLDPRLQVLGDFEMRLGDEVLRLSGPAQRLLAMLAVRHRERPARRTALAETLWPDTSPKRASSNLRSVLWRLPRSRGRALVTGTATGVRLWAGVRVDLWEAEAQARHLCRADTPPPTSVHAIDALTRDLLPGWEEEWITVDQESFRQQRLHALERCASALREDGRYLDALATALGAVQAEPLRETAHRRVIEVHLDEGNQAEALRQYDSYRRLLAAELGISPSPEIRRLVAPLLGRPIDPVRRG</sequence>
<dbReference type="PANTHER" id="PTHR35807">
    <property type="entry name" value="TRANSCRIPTIONAL REGULATOR REDD-RELATED"/>
    <property type="match status" value="1"/>
</dbReference>
<evidence type="ECO:0000313" key="5">
    <source>
        <dbReference type="EMBL" id="TNC43714.1"/>
    </source>
</evidence>
<dbReference type="OrthoDB" id="5509004at2"/>
<proteinExistence type="predicted"/>
<dbReference type="Gene3D" id="1.25.40.10">
    <property type="entry name" value="Tetratricopeptide repeat domain"/>
    <property type="match status" value="1"/>
</dbReference>
<gene>
    <name evidence="5" type="ORF">FHE65_17945</name>
    <name evidence="4" type="ORF">FHE65_21205</name>
</gene>
<dbReference type="PANTHER" id="PTHR35807:SF1">
    <property type="entry name" value="TRANSCRIPTIONAL REGULATOR REDD"/>
    <property type="match status" value="1"/>
</dbReference>
<dbReference type="GO" id="GO:0003677">
    <property type="term" value="F:DNA binding"/>
    <property type="evidence" value="ECO:0007669"/>
    <property type="project" value="InterPro"/>
</dbReference>
<accession>A0A5C4MHV9</accession>
<dbReference type="RefSeq" id="WP_139106379.1">
    <property type="nucleotide sequence ID" value="NZ_VDFR01000079.1"/>
</dbReference>
<evidence type="ECO:0000313" key="6">
    <source>
        <dbReference type="Proteomes" id="UP000306740"/>
    </source>
</evidence>
<reference evidence="4 6" key="1">
    <citation type="submission" date="2019-05" db="EMBL/GenBank/DDBJ databases">
        <title>Mumia sp. nov., isolated from the intestinal contents of plateau pika (Ochotona curzoniae) in the Qinghai-Tibet plateau of China.</title>
        <authorList>
            <person name="Tian Z."/>
        </authorList>
    </citation>
    <scope>NUCLEOTIDE SEQUENCE [LARGE SCALE GENOMIC DNA]</scope>
    <source>
        <strain evidence="6">527</strain>
        <strain evidence="4">Z527</strain>
    </source>
</reference>
<dbReference type="SMART" id="SM01043">
    <property type="entry name" value="BTAD"/>
    <property type="match status" value="1"/>
</dbReference>
<organism evidence="4 6">
    <name type="scientific">Mumia zhuanghuii</name>
    <dbReference type="NCBI Taxonomy" id="2585211"/>
    <lineage>
        <taxon>Bacteria</taxon>
        <taxon>Bacillati</taxon>
        <taxon>Actinomycetota</taxon>
        <taxon>Actinomycetes</taxon>
        <taxon>Propionibacteriales</taxon>
        <taxon>Nocardioidaceae</taxon>
        <taxon>Mumia</taxon>
    </lineage>
</organism>
<protein>
    <submittedName>
        <fullName evidence="4">SARP family transcriptional regulator</fullName>
    </submittedName>
</protein>
<dbReference type="Gene3D" id="1.10.10.10">
    <property type="entry name" value="Winged helix-like DNA-binding domain superfamily/Winged helix DNA-binding domain"/>
    <property type="match status" value="1"/>
</dbReference>
<evidence type="ECO:0000256" key="1">
    <source>
        <dbReference type="ARBA" id="ARBA00023015"/>
    </source>
</evidence>
<dbReference type="SUPFAM" id="SSF46894">
    <property type="entry name" value="C-terminal effector domain of the bipartite response regulators"/>
    <property type="match status" value="1"/>
</dbReference>
<evidence type="ECO:0000259" key="3">
    <source>
        <dbReference type="SMART" id="SM01043"/>
    </source>
</evidence>
<dbReference type="InterPro" id="IPR005158">
    <property type="entry name" value="BTAD"/>
</dbReference>
<dbReference type="AlphaFoldDB" id="A0A5C4MHV9"/>
<dbReference type="EMBL" id="VDFR01000079">
    <property type="protein sequence ID" value="TNC43714.1"/>
    <property type="molecule type" value="Genomic_DNA"/>
</dbReference>
<evidence type="ECO:0000256" key="2">
    <source>
        <dbReference type="ARBA" id="ARBA00023163"/>
    </source>
</evidence>
<keyword evidence="2" id="KW-0804">Transcription</keyword>
<dbReference type="EMBL" id="VDFR01000096">
    <property type="protein sequence ID" value="TNC42440.1"/>
    <property type="molecule type" value="Genomic_DNA"/>
</dbReference>
<feature type="domain" description="Bacterial transcriptional activator" evidence="3">
    <location>
        <begin position="100"/>
        <end position="238"/>
    </location>
</feature>
<dbReference type="GO" id="GO:0006355">
    <property type="term" value="P:regulation of DNA-templated transcription"/>
    <property type="evidence" value="ECO:0007669"/>
    <property type="project" value="InterPro"/>
</dbReference>